<feature type="compositionally biased region" description="Acidic residues" evidence="1">
    <location>
        <begin position="391"/>
        <end position="401"/>
    </location>
</feature>
<dbReference type="GO" id="GO:0005634">
    <property type="term" value="C:nucleus"/>
    <property type="evidence" value="ECO:0007669"/>
    <property type="project" value="TreeGrafter"/>
</dbReference>
<evidence type="ECO:0000256" key="1">
    <source>
        <dbReference type="SAM" id="MobiDB-lite"/>
    </source>
</evidence>
<organism evidence="2 3">
    <name type="scientific">Puccinia striiformis f. sp. tritici PST-78</name>
    <dbReference type="NCBI Taxonomy" id="1165861"/>
    <lineage>
        <taxon>Eukaryota</taxon>
        <taxon>Fungi</taxon>
        <taxon>Dikarya</taxon>
        <taxon>Basidiomycota</taxon>
        <taxon>Pucciniomycotina</taxon>
        <taxon>Pucciniomycetes</taxon>
        <taxon>Pucciniales</taxon>
        <taxon>Pucciniaceae</taxon>
        <taxon>Puccinia</taxon>
    </lineage>
</organism>
<dbReference type="Proteomes" id="UP000054564">
    <property type="component" value="Unassembled WGS sequence"/>
</dbReference>
<dbReference type="InterPro" id="IPR037647">
    <property type="entry name" value="HIRIP3"/>
</dbReference>
<feature type="region of interest" description="Disordered" evidence="1">
    <location>
        <begin position="372"/>
        <end position="466"/>
    </location>
</feature>
<comment type="caution">
    <text evidence="2">The sequence shown here is derived from an EMBL/GenBank/DDBJ whole genome shotgun (WGS) entry which is preliminary data.</text>
</comment>
<feature type="compositionally biased region" description="Basic and acidic residues" evidence="1">
    <location>
        <begin position="262"/>
        <end position="289"/>
    </location>
</feature>
<feature type="region of interest" description="Disordered" evidence="1">
    <location>
        <begin position="71"/>
        <end position="312"/>
    </location>
</feature>
<name>A0A0L0W4M8_9BASI</name>
<feature type="compositionally biased region" description="Basic and acidic residues" evidence="1">
    <location>
        <begin position="112"/>
        <end position="134"/>
    </location>
</feature>
<sequence length="466" mass="51094">MSTSEEQIIKDVQIVCKQAIELGQHLELTIRGVIQKLIDEMKHDEDFVYSKPIKKIIKNTAAECLQPIDELGANPTNEESIKPRELAVQPAESTTQDDSADQPTEAISANQPEEKNTEEDIARHLEETTTKEDLADQTEGVDTTDDLANQSAEKMTREDSADVINGDSADQPEAKTTNKDSANQPEEQDDLANQPEGKPVKKNSPSSRPASKKKGRTSSKGAFKSAETVDSDGNSVHENEVSTSKVVDQPTLKPKAKRGRKPKVEDISEQELTKKPNVNDDPNKEDDKPGCSPQAKKTGKGKKAAVPVDKDEERIKKLKGFVVACGVRKQWKREFATCKTNKEQIERLTKILDGLGMTGRLSMAKAKEIKARRDLEAEVNELAPPPGTDSSGDDDDDDDGEGNDKEGGEGHDGNTQDDDEKKPVIKKRKKNRTASSGDESSDAPNRPNKKKNPFAFLGNQDSEDSS</sequence>
<gene>
    <name evidence="2" type="ORF">PSTG_00295</name>
</gene>
<evidence type="ECO:0000313" key="3">
    <source>
        <dbReference type="Proteomes" id="UP000054564"/>
    </source>
</evidence>
<keyword evidence="3" id="KW-1185">Reference proteome</keyword>
<dbReference type="STRING" id="1165861.A0A0L0W4M8"/>
<reference evidence="3" key="1">
    <citation type="submission" date="2014-03" db="EMBL/GenBank/DDBJ databases">
        <title>The Genome Sequence of Puccinia striiformis f. sp. tritici PST-78.</title>
        <authorList>
            <consortium name="The Broad Institute Genome Sequencing Platform"/>
            <person name="Cuomo C."/>
            <person name="Hulbert S."/>
            <person name="Chen X."/>
            <person name="Walker B."/>
            <person name="Young S.K."/>
            <person name="Zeng Q."/>
            <person name="Gargeya S."/>
            <person name="Fitzgerald M."/>
            <person name="Haas B."/>
            <person name="Abouelleil A."/>
            <person name="Alvarado L."/>
            <person name="Arachchi H.M."/>
            <person name="Berlin A.M."/>
            <person name="Chapman S.B."/>
            <person name="Goldberg J."/>
            <person name="Griggs A."/>
            <person name="Gujja S."/>
            <person name="Hansen M."/>
            <person name="Howarth C."/>
            <person name="Imamovic A."/>
            <person name="Larimer J."/>
            <person name="McCowan C."/>
            <person name="Montmayeur A."/>
            <person name="Murphy C."/>
            <person name="Neiman D."/>
            <person name="Pearson M."/>
            <person name="Priest M."/>
            <person name="Roberts A."/>
            <person name="Saif S."/>
            <person name="Shea T."/>
            <person name="Sisk P."/>
            <person name="Sykes S."/>
            <person name="Wortman J."/>
            <person name="Nusbaum C."/>
            <person name="Birren B."/>
        </authorList>
    </citation>
    <scope>NUCLEOTIDE SEQUENCE [LARGE SCALE GENOMIC DNA]</scope>
    <source>
        <strain evidence="3">race PST-78</strain>
    </source>
</reference>
<protein>
    <submittedName>
        <fullName evidence="2">Uncharacterized protein</fullName>
    </submittedName>
</protein>
<feature type="compositionally biased region" description="Basic and acidic residues" evidence="1">
    <location>
        <begin position="402"/>
        <end position="423"/>
    </location>
</feature>
<dbReference type="AlphaFoldDB" id="A0A0L0W4M8"/>
<feature type="compositionally biased region" description="Polar residues" evidence="1">
    <location>
        <begin position="91"/>
        <end position="111"/>
    </location>
</feature>
<dbReference type="PANTHER" id="PTHR15410">
    <property type="entry name" value="HIRA-INTERACTING PROTEIN 3"/>
    <property type="match status" value="1"/>
</dbReference>
<proteinExistence type="predicted"/>
<dbReference type="EMBL" id="AJIL01000003">
    <property type="protein sequence ID" value="KNF06412.1"/>
    <property type="molecule type" value="Genomic_DNA"/>
</dbReference>
<dbReference type="PANTHER" id="PTHR15410:SF2">
    <property type="entry name" value="HIRA-INTERACTING PROTEIN 3"/>
    <property type="match status" value="1"/>
</dbReference>
<accession>A0A0L0W4M8</accession>
<dbReference type="OrthoDB" id="552755at2759"/>
<evidence type="ECO:0000313" key="2">
    <source>
        <dbReference type="EMBL" id="KNF06412.1"/>
    </source>
</evidence>